<gene>
    <name evidence="1" type="ORF">EMPS_04049</name>
</gene>
<accession>A0A9P3LV61</accession>
<organism evidence="1 2">
    <name type="scientific">Entomortierella parvispora</name>
    <dbReference type="NCBI Taxonomy" id="205924"/>
    <lineage>
        <taxon>Eukaryota</taxon>
        <taxon>Fungi</taxon>
        <taxon>Fungi incertae sedis</taxon>
        <taxon>Mucoromycota</taxon>
        <taxon>Mortierellomycotina</taxon>
        <taxon>Mortierellomycetes</taxon>
        <taxon>Mortierellales</taxon>
        <taxon>Mortierellaceae</taxon>
        <taxon>Entomortierella</taxon>
    </lineage>
</organism>
<sequence length="224" mass="25440">MHQNDWRTEENFKGTASHFFSNMVKISLSLAALVATVVSAVPCSQTLMQRNHFYNGPNECIPETTILEYQSFLLLSSNLNTIVSRYLDDDLLVGGVNGNKNFEQLEMCIVSTDAPCNPPYPTNCIYQNVEYRFRIESPIQGYLQVQGDVVSITPDYHAASPLNLYKEEGWGLRIAQIQPDGSRLVFATQGQGNPITLEEQVTNASRQWFSLIPSNFMRRFKKMW</sequence>
<evidence type="ECO:0000313" key="1">
    <source>
        <dbReference type="EMBL" id="GJJ71692.1"/>
    </source>
</evidence>
<protein>
    <submittedName>
        <fullName evidence="1">Uncharacterized protein</fullName>
    </submittedName>
</protein>
<dbReference type="Proteomes" id="UP000827284">
    <property type="component" value="Unassembled WGS sequence"/>
</dbReference>
<name>A0A9P3LV61_9FUNG</name>
<dbReference type="OrthoDB" id="2378580at2759"/>
<keyword evidence="2" id="KW-1185">Reference proteome</keyword>
<dbReference type="EMBL" id="BQFW01000006">
    <property type="protein sequence ID" value="GJJ71692.1"/>
    <property type="molecule type" value="Genomic_DNA"/>
</dbReference>
<dbReference type="AlphaFoldDB" id="A0A9P3LV61"/>
<comment type="caution">
    <text evidence="1">The sequence shown here is derived from an EMBL/GenBank/DDBJ whole genome shotgun (WGS) entry which is preliminary data.</text>
</comment>
<reference evidence="1" key="2">
    <citation type="journal article" date="2022" name="Microbiol. Resour. Announc.">
        <title>Whole-Genome Sequence of Entomortierella parvispora E1425, a Mucoromycotan Fungus Associated with Burkholderiaceae-Related Endosymbiotic Bacteria.</title>
        <authorList>
            <person name="Herlambang A."/>
            <person name="Guo Y."/>
            <person name="Takashima Y."/>
            <person name="Narisawa K."/>
            <person name="Ohta H."/>
            <person name="Nishizawa T."/>
        </authorList>
    </citation>
    <scope>NUCLEOTIDE SEQUENCE</scope>
    <source>
        <strain evidence="1">E1425</strain>
    </source>
</reference>
<reference evidence="1" key="1">
    <citation type="submission" date="2021-11" db="EMBL/GenBank/DDBJ databases">
        <authorList>
            <person name="Herlambang A."/>
            <person name="Guo Y."/>
            <person name="Takashima Y."/>
            <person name="Nishizawa T."/>
        </authorList>
    </citation>
    <scope>NUCLEOTIDE SEQUENCE</scope>
    <source>
        <strain evidence="1">E1425</strain>
    </source>
</reference>
<proteinExistence type="predicted"/>
<evidence type="ECO:0000313" key="2">
    <source>
        <dbReference type="Proteomes" id="UP000827284"/>
    </source>
</evidence>